<accession>A0A8S5MMZ9</accession>
<sequence>MKVLAACEESQEVCKAFRALGHEAYSCDILECSGGHPEWHIQADILPLLNGNCTFTTMDGAEHMIDGKWDMIIAFVPCTKTSNAGARHLYKSGKLNIPRYYEGLCGKALFLAVWAADCEKVVIENPTPSKIFDYPEPTQAIQPWQFGHPYTKLTLLWERGVKPIVPTNIVTPERTWCPSGTYSGKHDERHKGMFTTDRARNRSKTFPGIAKAMAEQWGDQKK</sequence>
<reference evidence="1" key="1">
    <citation type="journal article" date="2021" name="Proc. Natl. Acad. Sci. U.S.A.">
        <title>A Catalog of Tens of Thousands of Viruses from Human Metagenomes Reveals Hidden Associations with Chronic Diseases.</title>
        <authorList>
            <person name="Tisza M.J."/>
            <person name="Buck C.B."/>
        </authorList>
    </citation>
    <scope>NUCLEOTIDE SEQUENCE</scope>
    <source>
        <strain evidence="1">CtI7W9</strain>
    </source>
</reference>
<evidence type="ECO:0000313" key="1">
    <source>
        <dbReference type="EMBL" id="DAD83749.1"/>
    </source>
</evidence>
<proteinExistence type="predicted"/>
<organism evidence="1">
    <name type="scientific">Myoviridae sp. ctI7W9</name>
    <dbReference type="NCBI Taxonomy" id="2826636"/>
    <lineage>
        <taxon>Viruses</taxon>
        <taxon>Duplodnaviria</taxon>
        <taxon>Heunggongvirae</taxon>
        <taxon>Uroviricota</taxon>
        <taxon>Caudoviricetes</taxon>
    </lineage>
</organism>
<name>A0A8S5MMZ9_9CAUD</name>
<protein>
    <submittedName>
        <fullName evidence="1">DNA (Cytosine-5)-methyltransferase 3A</fullName>
    </submittedName>
</protein>
<dbReference type="EMBL" id="BK014941">
    <property type="protein sequence ID" value="DAD83749.1"/>
    <property type="molecule type" value="Genomic_DNA"/>
</dbReference>